<evidence type="ECO:0000313" key="1">
    <source>
        <dbReference type="EMBL" id="GGD23608.1"/>
    </source>
</evidence>
<reference evidence="1" key="1">
    <citation type="journal article" date="2014" name="Int. J. Syst. Evol. Microbiol.">
        <title>Complete genome sequence of Corynebacterium casei LMG S-19264T (=DSM 44701T), isolated from a smear-ripened cheese.</title>
        <authorList>
            <consortium name="US DOE Joint Genome Institute (JGI-PGF)"/>
            <person name="Walter F."/>
            <person name="Albersmeier A."/>
            <person name="Kalinowski J."/>
            <person name="Ruckert C."/>
        </authorList>
    </citation>
    <scope>NUCLEOTIDE SEQUENCE</scope>
    <source>
        <strain evidence="1">CGMCC 1.15493</strain>
    </source>
</reference>
<reference evidence="1" key="2">
    <citation type="submission" date="2020-09" db="EMBL/GenBank/DDBJ databases">
        <authorList>
            <person name="Sun Q."/>
            <person name="Zhou Y."/>
        </authorList>
    </citation>
    <scope>NUCLEOTIDE SEQUENCE</scope>
    <source>
        <strain evidence="1">CGMCC 1.15493</strain>
    </source>
</reference>
<keyword evidence="2" id="KW-1185">Reference proteome</keyword>
<protein>
    <submittedName>
        <fullName evidence="1">Uncharacterized protein</fullName>
    </submittedName>
</protein>
<dbReference type="AlphaFoldDB" id="A0A916XZN6"/>
<organism evidence="1 2">
    <name type="scientific">Aureimonas glaciei</name>
    <dbReference type="NCBI Taxonomy" id="1776957"/>
    <lineage>
        <taxon>Bacteria</taxon>
        <taxon>Pseudomonadati</taxon>
        <taxon>Pseudomonadota</taxon>
        <taxon>Alphaproteobacteria</taxon>
        <taxon>Hyphomicrobiales</taxon>
        <taxon>Aurantimonadaceae</taxon>
        <taxon>Aureimonas</taxon>
    </lineage>
</organism>
<evidence type="ECO:0000313" key="2">
    <source>
        <dbReference type="Proteomes" id="UP000613160"/>
    </source>
</evidence>
<proteinExistence type="predicted"/>
<accession>A0A916XZN6</accession>
<dbReference type="Proteomes" id="UP000613160">
    <property type="component" value="Unassembled WGS sequence"/>
</dbReference>
<name>A0A916XZN6_9HYPH</name>
<gene>
    <name evidence="1" type="ORF">GCM10011335_28170</name>
</gene>
<dbReference type="EMBL" id="BMJJ01000006">
    <property type="protein sequence ID" value="GGD23608.1"/>
    <property type="molecule type" value="Genomic_DNA"/>
</dbReference>
<sequence length="353" mass="38207">MRSLYCAEGISTRLTIGQDAVGAGVPDELALHRQEQHADVAEEVAGRLEPEGDVGRDLEAIGQFPQFPEIVVPSKMLGVGRQRLVGEAEPAGEVDGLRVREIGLEDHEHLLDDAEHGVHRIAAAAVELEAVQLAFVRLQQSREIVELVVFQARLARTQAVEADVDRCIRCRGDEVRHLVHARQEERLPGPGPELDLAVADMAGRDDELVEAVAPQQLVFAGQLDQDADVQILEGADHVRIGIGKERDVEFDPVEQPGRTGRFLHALDILDEPGLAVDEGWRPHFVGNGTQRLVTDPGRRCQPGELGGYGGGIVHENLPFKSVRCKCRPGCGPAGCPFLTTAATVAEIAPCRPA</sequence>
<comment type="caution">
    <text evidence="1">The sequence shown here is derived from an EMBL/GenBank/DDBJ whole genome shotgun (WGS) entry which is preliminary data.</text>
</comment>